<evidence type="ECO:0000313" key="9">
    <source>
        <dbReference type="Proteomes" id="UP000275951"/>
    </source>
</evidence>
<keyword evidence="5" id="KW-0804">Transcription</keyword>
<dbReference type="GO" id="GO:0003700">
    <property type="term" value="F:DNA-binding transcription factor activity"/>
    <property type="evidence" value="ECO:0007669"/>
    <property type="project" value="InterPro"/>
</dbReference>
<protein>
    <submittedName>
        <fullName evidence="8">PLP-dependent aminotransferase family protein</fullName>
    </submittedName>
</protein>
<dbReference type="GO" id="GO:0003677">
    <property type="term" value="F:DNA binding"/>
    <property type="evidence" value="ECO:0007669"/>
    <property type="project" value="UniProtKB-KW"/>
</dbReference>
<evidence type="ECO:0000256" key="6">
    <source>
        <dbReference type="SAM" id="Coils"/>
    </source>
</evidence>
<dbReference type="PANTHER" id="PTHR46577">
    <property type="entry name" value="HTH-TYPE TRANSCRIPTIONAL REGULATORY PROTEIN GABR"/>
    <property type="match status" value="1"/>
</dbReference>
<dbReference type="InterPro" id="IPR036388">
    <property type="entry name" value="WH-like_DNA-bd_sf"/>
</dbReference>
<evidence type="ECO:0000256" key="2">
    <source>
        <dbReference type="ARBA" id="ARBA00022898"/>
    </source>
</evidence>
<evidence type="ECO:0000256" key="1">
    <source>
        <dbReference type="ARBA" id="ARBA00005384"/>
    </source>
</evidence>
<dbReference type="AlphaFoldDB" id="A0A3S9QN99"/>
<dbReference type="Proteomes" id="UP000275951">
    <property type="component" value="Chromosome"/>
</dbReference>
<evidence type="ECO:0000313" key="8">
    <source>
        <dbReference type="EMBL" id="AZR07436.1"/>
    </source>
</evidence>
<dbReference type="InterPro" id="IPR015421">
    <property type="entry name" value="PyrdxlP-dep_Trfase_major"/>
</dbReference>
<keyword evidence="8" id="KW-0032">Aminotransferase</keyword>
<dbReference type="CDD" id="cd07377">
    <property type="entry name" value="WHTH_GntR"/>
    <property type="match status" value="1"/>
</dbReference>
<dbReference type="InterPro" id="IPR051446">
    <property type="entry name" value="HTH_trans_reg/aminotransferase"/>
</dbReference>
<keyword evidence="3" id="KW-0805">Transcription regulation</keyword>
<dbReference type="InterPro" id="IPR000524">
    <property type="entry name" value="Tscrpt_reg_HTH_GntR"/>
</dbReference>
<dbReference type="EMBL" id="CP033905">
    <property type="protein sequence ID" value="AZR07436.1"/>
    <property type="molecule type" value="Genomic_DNA"/>
</dbReference>
<dbReference type="SUPFAM" id="SSF46785">
    <property type="entry name" value="Winged helix' DNA-binding domain"/>
    <property type="match status" value="1"/>
</dbReference>
<dbReference type="SMART" id="SM00345">
    <property type="entry name" value="HTH_GNTR"/>
    <property type="match status" value="1"/>
</dbReference>
<dbReference type="CDD" id="cd00609">
    <property type="entry name" value="AAT_like"/>
    <property type="match status" value="1"/>
</dbReference>
<evidence type="ECO:0000259" key="7">
    <source>
        <dbReference type="PROSITE" id="PS50949"/>
    </source>
</evidence>
<dbReference type="PROSITE" id="PS50949">
    <property type="entry name" value="HTH_GNTR"/>
    <property type="match status" value="1"/>
</dbReference>
<dbReference type="GO" id="GO:0008483">
    <property type="term" value="F:transaminase activity"/>
    <property type="evidence" value="ECO:0007669"/>
    <property type="project" value="UniProtKB-KW"/>
</dbReference>
<dbReference type="PRINTS" id="PR00035">
    <property type="entry name" value="HTHGNTR"/>
</dbReference>
<evidence type="ECO:0000256" key="5">
    <source>
        <dbReference type="ARBA" id="ARBA00023163"/>
    </source>
</evidence>
<dbReference type="InterPro" id="IPR004839">
    <property type="entry name" value="Aminotransferase_I/II_large"/>
</dbReference>
<comment type="similarity">
    <text evidence="1">In the C-terminal section; belongs to the class-I pyridoxal-phosphate-dependent aminotransferase family.</text>
</comment>
<keyword evidence="4" id="KW-0238">DNA-binding</keyword>
<name>A0A3S9QN99_9ACTO</name>
<dbReference type="Gene3D" id="3.40.640.10">
    <property type="entry name" value="Type I PLP-dependent aspartate aminotransferase-like (Major domain)"/>
    <property type="match status" value="1"/>
</dbReference>
<organism evidence="8 9">
    <name type="scientific">Trueperella pyogenes</name>
    <dbReference type="NCBI Taxonomy" id="1661"/>
    <lineage>
        <taxon>Bacteria</taxon>
        <taxon>Bacillati</taxon>
        <taxon>Actinomycetota</taxon>
        <taxon>Actinomycetes</taxon>
        <taxon>Actinomycetales</taxon>
        <taxon>Actinomycetaceae</taxon>
        <taxon>Trueperella</taxon>
    </lineage>
</organism>
<reference evidence="8 9" key="1">
    <citation type="submission" date="2018-11" db="EMBL/GenBank/DDBJ databases">
        <title>Multidrug-resistant genes are associated with an 42-kb island TGI1 carrying a complex class 1 integron in a Trueperella pyogenes.</title>
        <authorList>
            <person name="Dong W."/>
        </authorList>
    </citation>
    <scope>NUCLEOTIDE SEQUENCE [LARGE SCALE GENOMIC DNA]</scope>
    <source>
        <strain evidence="8 9">TP4</strain>
    </source>
</reference>
<dbReference type="SUPFAM" id="SSF53383">
    <property type="entry name" value="PLP-dependent transferases"/>
    <property type="match status" value="1"/>
</dbReference>
<dbReference type="GO" id="GO:0030170">
    <property type="term" value="F:pyridoxal phosphate binding"/>
    <property type="evidence" value="ECO:0007669"/>
    <property type="project" value="InterPro"/>
</dbReference>
<evidence type="ECO:0000256" key="4">
    <source>
        <dbReference type="ARBA" id="ARBA00023125"/>
    </source>
</evidence>
<keyword evidence="2" id="KW-0663">Pyridoxal phosphate</keyword>
<dbReference type="Pfam" id="PF00155">
    <property type="entry name" value="Aminotran_1_2"/>
    <property type="match status" value="1"/>
</dbReference>
<dbReference type="PANTHER" id="PTHR46577:SF1">
    <property type="entry name" value="HTH-TYPE TRANSCRIPTIONAL REGULATORY PROTEIN GABR"/>
    <property type="match status" value="1"/>
</dbReference>
<feature type="coiled-coil region" evidence="6">
    <location>
        <begin position="366"/>
        <end position="393"/>
    </location>
</feature>
<evidence type="ECO:0000256" key="3">
    <source>
        <dbReference type="ARBA" id="ARBA00023015"/>
    </source>
</evidence>
<dbReference type="InterPro" id="IPR015424">
    <property type="entry name" value="PyrdxlP-dep_Trfase"/>
</dbReference>
<accession>A0A3S9QN99</accession>
<sequence>MCKNWSKDSWKEIMTTLGVDTLCRTLSGWNNLASSVGQSLEEAFIHAIEAGFIPTGSTLPPQRELSKSLAVGRGTLQAALKNLENRGYLEIVQGSGARVRSARARSSYHGSGRLFSLTNAPAPYIDLTSGALPASPVMSRMGLPKIPEISDYLETDGYFPAGIPVLRHKIAEYLSSQGIPTEANQILVTNGAQQATMLSTRMTLSRGESVLVEDPTYRGALEIFAVRGVQTIALSRDTQGISPSELANKSKYSRVLYCQTSVHNPTGLVTGTRRRTQLAEISKANNLTVIEDCCSFDLTKSVSPAGTLAPMLRPDQLIQVGTLSKLFWGGLRIGWLRSTPETIRLLSECRKTEDLATPVIDQLLAAQLLDRAHEALEQRRRQLRKQYESVSECIFEAFPEWKIHQWAGGTTLWIDTGGKSSMLIAKAREAGVALSGGPTFSPTNSYETFIKFPIWRDIDTVKSALQRIREVC</sequence>
<keyword evidence="6" id="KW-0175">Coiled coil</keyword>
<keyword evidence="8" id="KW-0808">Transferase</keyword>
<proteinExistence type="inferred from homology"/>
<dbReference type="Pfam" id="PF00392">
    <property type="entry name" value="GntR"/>
    <property type="match status" value="1"/>
</dbReference>
<dbReference type="InterPro" id="IPR036390">
    <property type="entry name" value="WH_DNA-bd_sf"/>
</dbReference>
<gene>
    <name evidence="8" type="ORF">EBQ10_09170</name>
</gene>
<feature type="domain" description="HTH gntR-type" evidence="7">
    <location>
        <begin position="34"/>
        <end position="102"/>
    </location>
</feature>
<dbReference type="Gene3D" id="1.10.10.10">
    <property type="entry name" value="Winged helix-like DNA-binding domain superfamily/Winged helix DNA-binding domain"/>
    <property type="match status" value="1"/>
</dbReference>